<sequence length="100" mass="12152">MKTDDFLLKDRIAERKNFPKSAISEKLHRYLKVARRVKNNDEKPEEKRKLHNAHEKKRFYFPSLLIIIKPTYKVLRTRFLHVLMLSQFFISIHGKTMKKQ</sequence>
<dbReference type="EMBL" id="CVRI01000059">
    <property type="protein sequence ID" value="CRL03575.1"/>
    <property type="molecule type" value="Genomic_DNA"/>
</dbReference>
<keyword evidence="2" id="KW-1185">Reference proteome</keyword>
<dbReference type="AlphaFoldDB" id="A0A1J1ITP1"/>
<evidence type="ECO:0000313" key="2">
    <source>
        <dbReference type="Proteomes" id="UP000183832"/>
    </source>
</evidence>
<protein>
    <submittedName>
        <fullName evidence="1">CLUMA_CG016680, isoform A</fullName>
    </submittedName>
</protein>
<dbReference type="Proteomes" id="UP000183832">
    <property type="component" value="Unassembled WGS sequence"/>
</dbReference>
<accession>A0A1J1ITP1</accession>
<gene>
    <name evidence="1" type="ORF">CLUMA_CG016680</name>
</gene>
<reference evidence="1 2" key="1">
    <citation type="submission" date="2015-04" db="EMBL/GenBank/DDBJ databases">
        <authorList>
            <person name="Syromyatnikov M.Y."/>
            <person name="Popov V.N."/>
        </authorList>
    </citation>
    <scope>NUCLEOTIDE SEQUENCE [LARGE SCALE GENOMIC DNA]</scope>
</reference>
<evidence type="ECO:0000313" key="1">
    <source>
        <dbReference type="EMBL" id="CRL03575.1"/>
    </source>
</evidence>
<organism evidence="1 2">
    <name type="scientific">Clunio marinus</name>
    <dbReference type="NCBI Taxonomy" id="568069"/>
    <lineage>
        <taxon>Eukaryota</taxon>
        <taxon>Metazoa</taxon>
        <taxon>Ecdysozoa</taxon>
        <taxon>Arthropoda</taxon>
        <taxon>Hexapoda</taxon>
        <taxon>Insecta</taxon>
        <taxon>Pterygota</taxon>
        <taxon>Neoptera</taxon>
        <taxon>Endopterygota</taxon>
        <taxon>Diptera</taxon>
        <taxon>Nematocera</taxon>
        <taxon>Chironomoidea</taxon>
        <taxon>Chironomidae</taxon>
        <taxon>Clunio</taxon>
    </lineage>
</organism>
<name>A0A1J1ITP1_9DIPT</name>
<proteinExistence type="predicted"/>